<accession>A0A0L0HU29</accession>
<dbReference type="Proteomes" id="UP000053201">
    <property type="component" value="Unassembled WGS sequence"/>
</dbReference>
<gene>
    <name evidence="1" type="ORF">SPPG_08834</name>
</gene>
<dbReference type="InParanoid" id="A0A0L0HU29"/>
<dbReference type="RefSeq" id="XP_016612637.1">
    <property type="nucleotide sequence ID" value="XM_016756974.1"/>
</dbReference>
<proteinExistence type="predicted"/>
<evidence type="ECO:0000313" key="1">
    <source>
        <dbReference type="EMBL" id="KND04598.1"/>
    </source>
</evidence>
<evidence type="ECO:0000313" key="2">
    <source>
        <dbReference type="Proteomes" id="UP000053201"/>
    </source>
</evidence>
<dbReference type="GeneID" id="27691959"/>
<sequence length="188" mass="20043">MGNAARTFAIPPGTYSPDDLVDALTAGFNSTGTQAYTVEYNHINSQITVTAGTTPFKVLYPQTTASKLLGLQQTQQSDPGTSITFSNPIDLTGVKMVLVASSNIRSNDVIYAGTDDLNIIASIPVSQEIETVLCAQNYFDTDFIDTESGLVSTIDIHLLDAETLLPLDLQGKGFTLVLDCHSSGFADD</sequence>
<reference evidence="1 2" key="1">
    <citation type="submission" date="2009-08" db="EMBL/GenBank/DDBJ databases">
        <title>The Genome Sequence of Spizellomyces punctatus strain DAOM BR117.</title>
        <authorList>
            <consortium name="The Broad Institute Genome Sequencing Platform"/>
            <person name="Russ C."/>
            <person name="Cuomo C."/>
            <person name="Shea T."/>
            <person name="Young S.K."/>
            <person name="Zeng Q."/>
            <person name="Koehrsen M."/>
            <person name="Haas B."/>
            <person name="Borodovsky M."/>
            <person name="Guigo R."/>
            <person name="Alvarado L."/>
            <person name="Berlin A."/>
            <person name="Bochicchio J."/>
            <person name="Borenstein D."/>
            <person name="Chapman S."/>
            <person name="Chen Z."/>
            <person name="Engels R."/>
            <person name="Freedman E."/>
            <person name="Gellesch M."/>
            <person name="Goldberg J."/>
            <person name="Griggs A."/>
            <person name="Gujja S."/>
            <person name="Heiman D."/>
            <person name="Hepburn T."/>
            <person name="Howarth C."/>
            <person name="Jen D."/>
            <person name="Larson L."/>
            <person name="Lewis B."/>
            <person name="Mehta T."/>
            <person name="Park D."/>
            <person name="Pearson M."/>
            <person name="Roberts A."/>
            <person name="Saif S."/>
            <person name="Shenoy N."/>
            <person name="Sisk P."/>
            <person name="Stolte C."/>
            <person name="Sykes S."/>
            <person name="Thomson T."/>
            <person name="Walk T."/>
            <person name="White J."/>
            <person name="Yandava C."/>
            <person name="Burger G."/>
            <person name="Gray M.W."/>
            <person name="Holland P.W.H."/>
            <person name="King N."/>
            <person name="Lang F.B.F."/>
            <person name="Roger A.J."/>
            <person name="Ruiz-Trillo I."/>
            <person name="Lander E."/>
            <person name="Nusbaum C."/>
        </authorList>
    </citation>
    <scope>NUCLEOTIDE SEQUENCE [LARGE SCALE GENOMIC DNA]</scope>
    <source>
        <strain evidence="1 2">DAOM BR117</strain>
    </source>
</reference>
<dbReference type="OrthoDB" id="2143826at2759"/>
<name>A0A0L0HU29_SPIPD</name>
<protein>
    <submittedName>
        <fullName evidence="1">Uncharacterized protein</fullName>
    </submittedName>
</protein>
<dbReference type="AlphaFoldDB" id="A0A0L0HU29"/>
<organism evidence="1 2">
    <name type="scientific">Spizellomyces punctatus (strain DAOM BR117)</name>
    <dbReference type="NCBI Taxonomy" id="645134"/>
    <lineage>
        <taxon>Eukaryota</taxon>
        <taxon>Fungi</taxon>
        <taxon>Fungi incertae sedis</taxon>
        <taxon>Chytridiomycota</taxon>
        <taxon>Chytridiomycota incertae sedis</taxon>
        <taxon>Chytridiomycetes</taxon>
        <taxon>Spizellomycetales</taxon>
        <taxon>Spizellomycetaceae</taxon>
        <taxon>Spizellomyces</taxon>
    </lineage>
</organism>
<dbReference type="VEuPathDB" id="FungiDB:SPPG_08834"/>
<dbReference type="EMBL" id="KQ257450">
    <property type="protein sequence ID" value="KND04598.1"/>
    <property type="molecule type" value="Genomic_DNA"/>
</dbReference>
<keyword evidence="2" id="KW-1185">Reference proteome</keyword>